<comment type="caution">
    <text evidence="5">The sequence shown here is derived from an EMBL/GenBank/DDBJ whole genome shotgun (WGS) entry which is preliminary data.</text>
</comment>
<proteinExistence type="inferred from homology"/>
<dbReference type="RefSeq" id="WP_061522662.1">
    <property type="nucleotide sequence ID" value="NZ_JANBMN010000009.1"/>
</dbReference>
<evidence type="ECO:0000256" key="1">
    <source>
        <dbReference type="ARBA" id="ARBA00022490"/>
    </source>
</evidence>
<keyword evidence="5" id="KW-0282">Flagellum</keyword>
<evidence type="ECO:0000256" key="3">
    <source>
        <dbReference type="ARBA" id="ARBA00022845"/>
    </source>
</evidence>
<comment type="similarity">
    <text evidence="4">Belongs to the FliW family.</text>
</comment>
<dbReference type="SUPFAM" id="SSF141457">
    <property type="entry name" value="BH3618-like"/>
    <property type="match status" value="1"/>
</dbReference>
<evidence type="ECO:0000256" key="4">
    <source>
        <dbReference type="HAMAP-Rule" id="MF_01185"/>
    </source>
</evidence>
<dbReference type="PANTHER" id="PTHR39190:SF1">
    <property type="entry name" value="FLAGELLAR ASSEMBLY FACTOR FLIW"/>
    <property type="match status" value="1"/>
</dbReference>
<dbReference type="EMBL" id="LSBA01000023">
    <property type="protein sequence ID" value="KXZ17196.1"/>
    <property type="molecule type" value="Genomic_DNA"/>
</dbReference>
<dbReference type="AlphaFoldDB" id="A0A150F4X6"/>
<sequence length="143" mass="16077">MIIQTKYHGEIRIDEGQIISFESGLPGFYDETQFVVLPLSEDSPFLALQSVKQEHIAFIVASPFIFFKGYEFDIDNATIELLNIENIEDVEVMAILTIEEPFENTTANLKAPIVVNKKEMKAKQIILHDASFETKHLIGGGSC</sequence>
<dbReference type="PANTHER" id="PTHR39190">
    <property type="entry name" value="FLAGELLAR ASSEMBLY FACTOR FLIW"/>
    <property type="match status" value="1"/>
</dbReference>
<keyword evidence="1 4" id="KW-0963">Cytoplasm</keyword>
<reference evidence="6" key="1">
    <citation type="submission" date="2016-02" db="EMBL/GenBank/DDBJ databases">
        <authorList>
            <person name="Dunlap C."/>
        </authorList>
    </citation>
    <scope>NUCLEOTIDE SEQUENCE [LARGE SCALE GENOMIC DNA]</scope>
    <source>
        <strain evidence="6">NRRL B-41092</strain>
    </source>
</reference>
<name>A0A150F4X6_9BACI</name>
<organism evidence="5 6">
    <name type="scientific">Bacillus nakamurai</name>
    <dbReference type="NCBI Taxonomy" id="1793963"/>
    <lineage>
        <taxon>Bacteria</taxon>
        <taxon>Bacillati</taxon>
        <taxon>Bacillota</taxon>
        <taxon>Bacilli</taxon>
        <taxon>Bacillales</taxon>
        <taxon>Bacillaceae</taxon>
        <taxon>Bacillus</taxon>
    </lineage>
</organism>
<dbReference type="HAMAP" id="MF_01185">
    <property type="entry name" value="FliW"/>
    <property type="match status" value="1"/>
</dbReference>
<dbReference type="NCBIfam" id="NF009793">
    <property type="entry name" value="PRK13285.1-1"/>
    <property type="match status" value="1"/>
</dbReference>
<keyword evidence="5" id="KW-0966">Cell projection</keyword>
<keyword evidence="2 4" id="KW-1005">Bacterial flagellum biogenesis</keyword>
<comment type="subunit">
    <text evidence="4">Interacts with translational regulator CsrA and flagellin(s).</text>
</comment>
<dbReference type="GO" id="GO:0005737">
    <property type="term" value="C:cytoplasm"/>
    <property type="evidence" value="ECO:0007669"/>
    <property type="project" value="UniProtKB-SubCell"/>
</dbReference>
<evidence type="ECO:0000313" key="6">
    <source>
        <dbReference type="Proteomes" id="UP000075430"/>
    </source>
</evidence>
<dbReference type="Proteomes" id="UP000075430">
    <property type="component" value="Unassembled WGS sequence"/>
</dbReference>
<evidence type="ECO:0000256" key="2">
    <source>
        <dbReference type="ARBA" id="ARBA00022795"/>
    </source>
</evidence>
<keyword evidence="4" id="KW-0143">Chaperone</keyword>
<dbReference type="OrthoDB" id="9801235at2"/>
<dbReference type="STRING" id="1793963.AXI58_02065"/>
<comment type="function">
    <text evidence="4">Acts as an anti-CsrA protein, binds CsrA and prevents it from repressing translation of its target genes, one of which is flagellin. Binds to flagellin and participates in the assembly of the flagellum.</text>
</comment>
<dbReference type="GO" id="GO:0006417">
    <property type="term" value="P:regulation of translation"/>
    <property type="evidence" value="ECO:0007669"/>
    <property type="project" value="UniProtKB-KW"/>
</dbReference>
<dbReference type="Gene3D" id="2.30.290.10">
    <property type="entry name" value="BH3618-like"/>
    <property type="match status" value="1"/>
</dbReference>
<dbReference type="InterPro" id="IPR003775">
    <property type="entry name" value="Flagellar_assembly_factor_FliW"/>
</dbReference>
<accession>A0A150F4X6</accession>
<keyword evidence="3 4" id="KW-0810">Translation regulation</keyword>
<keyword evidence="6" id="KW-1185">Reference proteome</keyword>
<comment type="subcellular location">
    <subcellularLocation>
        <location evidence="4">Cytoplasm</location>
    </subcellularLocation>
</comment>
<evidence type="ECO:0000313" key="5">
    <source>
        <dbReference type="EMBL" id="KXZ17196.1"/>
    </source>
</evidence>
<protein>
    <recommendedName>
        <fullName evidence="4">Flagellar assembly factor FliW</fullName>
    </recommendedName>
</protein>
<gene>
    <name evidence="4" type="primary">fliW</name>
    <name evidence="5" type="ORF">AXI58_02065</name>
</gene>
<keyword evidence="5" id="KW-0969">Cilium</keyword>
<dbReference type="GO" id="GO:0044780">
    <property type="term" value="P:bacterial-type flagellum assembly"/>
    <property type="evidence" value="ECO:0007669"/>
    <property type="project" value="UniProtKB-UniRule"/>
</dbReference>
<dbReference type="InterPro" id="IPR024046">
    <property type="entry name" value="Flagellar_assmbl_FliW_dom_sf"/>
</dbReference>
<dbReference type="Pfam" id="PF02623">
    <property type="entry name" value="FliW"/>
    <property type="match status" value="1"/>
</dbReference>